<proteinExistence type="predicted"/>
<sequence length="272" mass="30392">MADSIARYPPGKCHPGTRQEVLTQILEWIVDPAPDADVLWLYGAAGVGKSAIMQTIADILRNLYKQHYAGSFFFAKGASGAGRGSALFPTLSYQMAMNLPILREFVNLSMMGDPTLPTRSMDIQIQSLIISPFLRSSYDPTHHMTVIIDGLDECQGSDIQKVILSLIANAKSNSPFPLRFLIASRPEFWIRDSFNQEPLFGMTERINLSDPESGDAFNDIKKYLRDEFSEIYSNNLDVMVDVESPWPSPKIIDRLAQEASGQFIYAATILKF</sequence>
<evidence type="ECO:0000313" key="3">
    <source>
        <dbReference type="EMBL" id="KDR65777.1"/>
    </source>
</evidence>
<organism evidence="3 4">
    <name type="scientific">Galerina marginata (strain CBS 339.88)</name>
    <dbReference type="NCBI Taxonomy" id="685588"/>
    <lineage>
        <taxon>Eukaryota</taxon>
        <taxon>Fungi</taxon>
        <taxon>Dikarya</taxon>
        <taxon>Basidiomycota</taxon>
        <taxon>Agaricomycotina</taxon>
        <taxon>Agaricomycetes</taxon>
        <taxon>Agaricomycetidae</taxon>
        <taxon>Agaricales</taxon>
        <taxon>Agaricineae</taxon>
        <taxon>Strophariaceae</taxon>
        <taxon>Galerina</taxon>
    </lineage>
</organism>
<dbReference type="HOGENOM" id="CLU_000288_6_10_1"/>
<protein>
    <recommendedName>
        <fullName evidence="2">Nephrocystin 3-like N-terminal domain-containing protein</fullName>
    </recommendedName>
</protein>
<dbReference type="EMBL" id="KL142433">
    <property type="protein sequence ID" value="KDR65777.1"/>
    <property type="molecule type" value="Genomic_DNA"/>
</dbReference>
<keyword evidence="4" id="KW-1185">Reference proteome</keyword>
<dbReference type="OrthoDB" id="5967843at2759"/>
<reference evidence="4" key="1">
    <citation type="journal article" date="2014" name="Proc. Natl. Acad. Sci. U.S.A.">
        <title>Extensive sampling of basidiomycete genomes demonstrates inadequacy of the white-rot/brown-rot paradigm for wood decay fungi.</title>
        <authorList>
            <person name="Riley R."/>
            <person name="Salamov A.A."/>
            <person name="Brown D.W."/>
            <person name="Nagy L.G."/>
            <person name="Floudas D."/>
            <person name="Held B.W."/>
            <person name="Levasseur A."/>
            <person name="Lombard V."/>
            <person name="Morin E."/>
            <person name="Otillar R."/>
            <person name="Lindquist E.A."/>
            <person name="Sun H."/>
            <person name="LaButti K.M."/>
            <person name="Schmutz J."/>
            <person name="Jabbour D."/>
            <person name="Luo H."/>
            <person name="Baker S.E."/>
            <person name="Pisabarro A.G."/>
            <person name="Walton J.D."/>
            <person name="Blanchette R.A."/>
            <person name="Henrissat B."/>
            <person name="Martin F."/>
            <person name="Cullen D."/>
            <person name="Hibbett D.S."/>
            <person name="Grigoriev I.V."/>
        </authorList>
    </citation>
    <scope>NUCLEOTIDE SEQUENCE [LARGE SCALE GENOMIC DNA]</scope>
    <source>
        <strain evidence="4">CBS 339.88</strain>
    </source>
</reference>
<keyword evidence="1" id="KW-0677">Repeat</keyword>
<dbReference type="PANTHER" id="PTHR10039">
    <property type="entry name" value="AMELOGENIN"/>
    <property type="match status" value="1"/>
</dbReference>
<dbReference type="SUPFAM" id="SSF52540">
    <property type="entry name" value="P-loop containing nucleoside triphosphate hydrolases"/>
    <property type="match status" value="1"/>
</dbReference>
<evidence type="ECO:0000256" key="1">
    <source>
        <dbReference type="ARBA" id="ARBA00022737"/>
    </source>
</evidence>
<evidence type="ECO:0000313" key="4">
    <source>
        <dbReference type="Proteomes" id="UP000027222"/>
    </source>
</evidence>
<dbReference type="Proteomes" id="UP000027222">
    <property type="component" value="Unassembled WGS sequence"/>
</dbReference>
<gene>
    <name evidence="3" type="ORF">GALMADRAFT_81477</name>
</gene>
<accession>A0A067S7A4</accession>
<feature type="non-terminal residue" evidence="3">
    <location>
        <position position="272"/>
    </location>
</feature>
<dbReference type="AlphaFoldDB" id="A0A067S7A4"/>
<dbReference type="PANTHER" id="PTHR10039:SF14">
    <property type="entry name" value="NACHT DOMAIN-CONTAINING PROTEIN"/>
    <property type="match status" value="1"/>
</dbReference>
<dbReference type="Gene3D" id="3.40.50.300">
    <property type="entry name" value="P-loop containing nucleotide triphosphate hydrolases"/>
    <property type="match status" value="1"/>
</dbReference>
<dbReference type="InterPro" id="IPR027417">
    <property type="entry name" value="P-loop_NTPase"/>
</dbReference>
<feature type="domain" description="Nephrocystin 3-like N-terminal" evidence="2">
    <location>
        <begin position="24"/>
        <end position="185"/>
    </location>
</feature>
<name>A0A067S7A4_GALM3</name>
<evidence type="ECO:0000259" key="2">
    <source>
        <dbReference type="Pfam" id="PF24883"/>
    </source>
</evidence>
<dbReference type="InterPro" id="IPR056884">
    <property type="entry name" value="NPHP3-like_N"/>
</dbReference>
<dbReference type="Pfam" id="PF24883">
    <property type="entry name" value="NPHP3_N"/>
    <property type="match status" value="1"/>
</dbReference>